<dbReference type="STRING" id="579137.Metvu_0309"/>
<accession>C9RF24</accession>
<reference evidence="1" key="1">
    <citation type="submission" date="2009-10" db="EMBL/GenBank/DDBJ databases">
        <title>Complete sequence of chromosome of Methanocaldococcus vulcanius M7.</title>
        <authorList>
            <consortium name="US DOE Joint Genome Institute"/>
            <person name="Lucas S."/>
            <person name="Copeland A."/>
            <person name="Lapidus A."/>
            <person name="Glavina del Rio T."/>
            <person name="Dalin E."/>
            <person name="Tice H."/>
            <person name="Bruce D."/>
            <person name="Goodwin L."/>
            <person name="Pitluck S."/>
            <person name="Lcollab F.I."/>
            <person name="Brettin T."/>
            <person name="Detter J.C."/>
            <person name="Han C."/>
            <person name="Tapia R."/>
            <person name="Kuske C.R."/>
            <person name="Schmutz J."/>
            <person name="Larimer F."/>
            <person name="Land M."/>
            <person name="Hauser L."/>
            <person name="Kyrpides N."/>
            <person name="Ovchinikova G."/>
            <person name="Sieprawska-Lupa M."/>
            <person name="Whitman W.B."/>
            <person name="Woyke T."/>
        </authorList>
    </citation>
    <scope>NUCLEOTIDE SEQUENCE [LARGE SCALE GENOMIC DNA]</scope>
    <source>
        <strain evidence="1">M7</strain>
    </source>
</reference>
<dbReference type="eggNOG" id="arCOG04904">
    <property type="taxonomic scope" value="Archaea"/>
</dbReference>
<protein>
    <submittedName>
        <fullName evidence="1">Methanogenesis marker protein 17</fullName>
    </submittedName>
</protein>
<dbReference type="EMBL" id="CP001787">
    <property type="protein sequence ID" value="ACX72176.1"/>
    <property type="molecule type" value="Genomic_DNA"/>
</dbReference>
<name>C9RF24_METVM</name>
<dbReference type="InterPro" id="IPR016762">
    <property type="entry name" value="Methan_mark_17"/>
</dbReference>
<dbReference type="AlphaFoldDB" id="C9RF24"/>
<dbReference type="NCBIfam" id="TIGR03291">
    <property type="entry name" value="methan_mark_17"/>
    <property type="match status" value="1"/>
</dbReference>
<proteinExistence type="predicted"/>
<dbReference type="HOGENOM" id="CLU_121275_0_0_2"/>
<keyword evidence="2" id="KW-1185">Reference proteome</keyword>
<dbReference type="Proteomes" id="UP000002063">
    <property type="component" value="Chromosome"/>
</dbReference>
<sequence length="215" mass="24679">MKTVRFSSEFLSTLKSGTSLATTNGDSMAEIIVHCEDEAGKNIYTKVIQTALEDLILGKSIIRVEFIAKEKVPYFILGVLPKHTRRAIKLRDFAEIAEQKKENGKTIYKLKITDETYLPYLLKKIHVIDQPSRFEVITDSDIDLDMEVYDASKDFLDKVMDFMGRVFPEGMRVKNTYIDKAIVSIASERPFEEEEIKEALKLKEKLETMNTAGYY</sequence>
<organism evidence="1 2">
    <name type="scientific">Methanocaldococcus vulcanius (strain ATCC 700851 / DSM 12094 / M7)</name>
    <name type="common">Methanococcus vulcanius</name>
    <dbReference type="NCBI Taxonomy" id="579137"/>
    <lineage>
        <taxon>Archaea</taxon>
        <taxon>Methanobacteriati</taxon>
        <taxon>Methanobacteriota</taxon>
        <taxon>Methanomada group</taxon>
        <taxon>Methanococci</taxon>
        <taxon>Methanococcales</taxon>
        <taxon>Methanocaldococcaceae</taxon>
        <taxon>Methanocaldococcus</taxon>
    </lineage>
</organism>
<dbReference type="Pfam" id="PF09886">
    <property type="entry name" value="DUF2113"/>
    <property type="match status" value="1"/>
</dbReference>
<evidence type="ECO:0000313" key="2">
    <source>
        <dbReference type="Proteomes" id="UP000002063"/>
    </source>
</evidence>
<evidence type="ECO:0000313" key="1">
    <source>
        <dbReference type="EMBL" id="ACX72176.1"/>
    </source>
</evidence>
<dbReference type="PIRSF" id="PIRSF019464">
    <property type="entry name" value="UCP019464"/>
    <property type="match status" value="1"/>
</dbReference>
<gene>
    <name evidence="1" type="ordered locus">Metvu_0309</name>
</gene>
<dbReference type="KEGG" id="mvu:Metvu_0309"/>